<sequence length="73" mass="8798">MDATIEELNNLADYDNVLIVDKNGVIIFYDLADIKIVKTLLNLRVMWNKEIFNCLMRSRRILRNKYFDFWVNL</sequence>
<reference evidence="1" key="1">
    <citation type="submission" date="2021-10" db="EMBL/GenBank/DDBJ databases">
        <authorList>
            <person name="Criscuolo A."/>
        </authorList>
    </citation>
    <scope>NUCLEOTIDE SEQUENCE</scope>
    <source>
        <strain evidence="1">CIP111885</strain>
    </source>
</reference>
<accession>A0A9C7GE45</accession>
<proteinExistence type="predicted"/>
<dbReference type="AlphaFoldDB" id="A0A9C7GE45"/>
<organism evidence="1 2">
    <name type="scientific">Pseudoneobacillus rhizosphaerae</name>
    <dbReference type="NCBI Taxonomy" id="2880968"/>
    <lineage>
        <taxon>Bacteria</taxon>
        <taxon>Bacillati</taxon>
        <taxon>Bacillota</taxon>
        <taxon>Bacilli</taxon>
        <taxon>Bacillales</taxon>
        <taxon>Bacillaceae</taxon>
        <taxon>Pseudoneobacillus</taxon>
    </lineage>
</organism>
<gene>
    <name evidence="1" type="ORF">NEOCIP111885_04465</name>
</gene>
<evidence type="ECO:0000313" key="1">
    <source>
        <dbReference type="EMBL" id="CAG9610689.1"/>
    </source>
</evidence>
<dbReference type="RefSeq" id="WP_230499053.1">
    <property type="nucleotide sequence ID" value="NZ_CAKJTG010000047.1"/>
</dbReference>
<comment type="caution">
    <text evidence="1">The sequence shown here is derived from an EMBL/GenBank/DDBJ whole genome shotgun (WGS) entry which is preliminary data.</text>
</comment>
<dbReference type="EMBL" id="CAKJTG010000047">
    <property type="protein sequence ID" value="CAG9610689.1"/>
    <property type="molecule type" value="Genomic_DNA"/>
</dbReference>
<name>A0A9C7GE45_9BACI</name>
<protein>
    <submittedName>
        <fullName evidence="1">Uncharacterized protein</fullName>
    </submittedName>
</protein>
<evidence type="ECO:0000313" key="2">
    <source>
        <dbReference type="Proteomes" id="UP000789845"/>
    </source>
</evidence>
<keyword evidence="2" id="KW-1185">Reference proteome</keyword>
<dbReference type="Proteomes" id="UP000789845">
    <property type="component" value="Unassembled WGS sequence"/>
</dbReference>